<dbReference type="AlphaFoldDB" id="A0A1H1GJQ8"/>
<gene>
    <name evidence="1" type="ORF">SAMN04489742_4127</name>
</gene>
<keyword evidence="2" id="KW-1185">Reference proteome</keyword>
<reference evidence="1 2" key="1">
    <citation type="submission" date="2016-10" db="EMBL/GenBank/DDBJ databases">
        <authorList>
            <person name="de Groot N.N."/>
        </authorList>
    </citation>
    <scope>NUCLEOTIDE SEQUENCE [LARGE SCALE GENOMIC DNA]</scope>
    <source>
        <strain evidence="1 2">DSM 20117</strain>
    </source>
</reference>
<accession>A0A1H1GJQ8</accession>
<organism evidence="1 2">
    <name type="scientific">Crystallibacter crystallopoietes</name>
    <dbReference type="NCBI Taxonomy" id="37928"/>
    <lineage>
        <taxon>Bacteria</taxon>
        <taxon>Bacillati</taxon>
        <taxon>Actinomycetota</taxon>
        <taxon>Actinomycetes</taxon>
        <taxon>Micrococcales</taxon>
        <taxon>Micrococcaceae</taxon>
        <taxon>Crystallibacter</taxon>
    </lineage>
</organism>
<proteinExistence type="predicted"/>
<dbReference type="Proteomes" id="UP000181917">
    <property type="component" value="Unassembled WGS sequence"/>
</dbReference>
<evidence type="ECO:0000313" key="1">
    <source>
        <dbReference type="EMBL" id="SDR13367.1"/>
    </source>
</evidence>
<evidence type="ECO:0000313" key="2">
    <source>
        <dbReference type="Proteomes" id="UP000181917"/>
    </source>
</evidence>
<sequence length="31" mass="3153">MAQAGLRTKPVHVVGRVEVLSGGWMSGASNG</sequence>
<protein>
    <submittedName>
        <fullName evidence="1">Uncharacterized protein</fullName>
    </submittedName>
</protein>
<dbReference type="STRING" id="37928.SAMN04489742_4127"/>
<name>A0A1H1GJQ8_9MICC</name>
<dbReference type="EMBL" id="FNKH01000002">
    <property type="protein sequence ID" value="SDR13367.1"/>
    <property type="molecule type" value="Genomic_DNA"/>
</dbReference>